<sequence length="111" mass="13141">MRCLRLARIRNCAASSALLSDDSDKRQFRHGIQLIKHCYLGWRSGWSRFGTSPAFNIRIHFCAYRCCSQHHFARAFVARRLLARWHQQQRRDGQPRKRLCHVNSRNCDGSR</sequence>
<reference evidence="2" key="1">
    <citation type="journal article" date="2013" name="Genome Announc.">
        <title>Draft genome sequence of the basidiomycetous yeast-like fungus Pseudozyma hubeiensis SY62, which produces an abundant amount of the biosurfactant mannosylerythritol lipids.</title>
        <authorList>
            <person name="Konishi M."/>
            <person name="Hatada Y."/>
            <person name="Horiuchi J."/>
        </authorList>
    </citation>
    <scope>NUCLEOTIDE SEQUENCE [LARGE SCALE GENOMIC DNA]</scope>
    <source>
        <strain evidence="2">SY62</strain>
    </source>
</reference>
<keyword evidence="2" id="KW-1185">Reference proteome</keyword>
<dbReference type="EMBL" id="DF238768">
    <property type="protein sequence ID" value="GAC92796.1"/>
    <property type="molecule type" value="Genomic_DNA"/>
</dbReference>
<dbReference type="RefSeq" id="XP_012186383.1">
    <property type="nucleotide sequence ID" value="XM_012330993.1"/>
</dbReference>
<dbReference type="Proteomes" id="UP000014071">
    <property type="component" value="Unassembled WGS sequence"/>
</dbReference>
<accession>R9NWD2</accession>
<evidence type="ECO:0000313" key="2">
    <source>
        <dbReference type="Proteomes" id="UP000014071"/>
    </source>
</evidence>
<protein>
    <submittedName>
        <fullName evidence="1">Uncharacterized protein</fullName>
    </submittedName>
</protein>
<dbReference type="GeneID" id="24105662"/>
<gene>
    <name evidence="1" type="ORF">PHSY_000352</name>
</gene>
<proteinExistence type="predicted"/>
<dbReference type="HOGENOM" id="CLU_2159535_0_0_1"/>
<dbReference type="AlphaFoldDB" id="R9NWD2"/>
<organism evidence="1 2">
    <name type="scientific">Pseudozyma hubeiensis (strain SY62)</name>
    <name type="common">Yeast</name>
    <dbReference type="NCBI Taxonomy" id="1305764"/>
    <lineage>
        <taxon>Eukaryota</taxon>
        <taxon>Fungi</taxon>
        <taxon>Dikarya</taxon>
        <taxon>Basidiomycota</taxon>
        <taxon>Ustilaginomycotina</taxon>
        <taxon>Ustilaginomycetes</taxon>
        <taxon>Ustilaginales</taxon>
        <taxon>Ustilaginaceae</taxon>
        <taxon>Pseudozyma</taxon>
    </lineage>
</organism>
<evidence type="ECO:0000313" key="1">
    <source>
        <dbReference type="EMBL" id="GAC92796.1"/>
    </source>
</evidence>
<name>R9NWD2_PSEHS</name>